<protein>
    <submittedName>
        <fullName evidence="1">Uncharacterized protein</fullName>
    </submittedName>
</protein>
<dbReference type="EMBL" id="JAQQWI010000015">
    <property type="protein sequence ID" value="KAK8013048.1"/>
    <property type="molecule type" value="Genomic_DNA"/>
</dbReference>
<accession>A0ABR1RIR0</accession>
<comment type="caution">
    <text evidence="1">The sequence shown here is derived from an EMBL/GenBank/DDBJ whole genome shotgun (WGS) entry which is preliminary data.</text>
</comment>
<sequence>MVQRDNITDVDITIRFKHGTCTIFLFVDPMSTFADVSKELLEILQERYPQGIPSASKSGIALPDDASQIAYAVSKSAADPTQGWKPLKVGSSDTWVSKGLKNGAMVAFAFKDDDGEVEFEVDFPTYDDEMEEEEM</sequence>
<keyword evidence="2" id="KW-1185">Reference proteome</keyword>
<reference evidence="1 2" key="1">
    <citation type="submission" date="2023-01" db="EMBL/GenBank/DDBJ databases">
        <title>Analysis of 21 Apiospora genomes using comparative genomics revels a genus with tremendous synthesis potential of carbohydrate active enzymes and secondary metabolites.</title>
        <authorList>
            <person name="Sorensen T."/>
        </authorList>
    </citation>
    <scope>NUCLEOTIDE SEQUENCE [LARGE SCALE GENOMIC DNA]</scope>
    <source>
        <strain evidence="1 2">CBS 20057</strain>
    </source>
</reference>
<evidence type="ECO:0000313" key="2">
    <source>
        <dbReference type="Proteomes" id="UP001396898"/>
    </source>
</evidence>
<organism evidence="1 2">
    <name type="scientific">Apiospora marii</name>
    <dbReference type="NCBI Taxonomy" id="335849"/>
    <lineage>
        <taxon>Eukaryota</taxon>
        <taxon>Fungi</taxon>
        <taxon>Dikarya</taxon>
        <taxon>Ascomycota</taxon>
        <taxon>Pezizomycotina</taxon>
        <taxon>Sordariomycetes</taxon>
        <taxon>Xylariomycetidae</taxon>
        <taxon>Amphisphaeriales</taxon>
        <taxon>Apiosporaceae</taxon>
        <taxon>Apiospora</taxon>
    </lineage>
</organism>
<name>A0ABR1RIR0_9PEZI</name>
<gene>
    <name evidence="1" type="ORF">PG991_010423</name>
</gene>
<dbReference type="Proteomes" id="UP001396898">
    <property type="component" value="Unassembled WGS sequence"/>
</dbReference>
<proteinExistence type="predicted"/>
<evidence type="ECO:0000313" key="1">
    <source>
        <dbReference type="EMBL" id="KAK8013048.1"/>
    </source>
</evidence>